<reference evidence="1" key="1">
    <citation type="journal article" date="2022" name="Int. J. Mol. Sci.">
        <title>Draft Genome of Tanacetum Coccineum: Genomic Comparison of Closely Related Tanacetum-Family Plants.</title>
        <authorList>
            <person name="Yamashiro T."/>
            <person name="Shiraishi A."/>
            <person name="Nakayama K."/>
            <person name="Satake H."/>
        </authorList>
    </citation>
    <scope>NUCLEOTIDE SEQUENCE</scope>
</reference>
<keyword evidence="2" id="KW-1185">Reference proteome</keyword>
<proteinExistence type="predicted"/>
<dbReference type="EMBL" id="BQNB010013309">
    <property type="protein sequence ID" value="GJT14407.1"/>
    <property type="molecule type" value="Genomic_DNA"/>
</dbReference>
<evidence type="ECO:0000313" key="1">
    <source>
        <dbReference type="EMBL" id="GJT14407.1"/>
    </source>
</evidence>
<dbReference type="Proteomes" id="UP001151760">
    <property type="component" value="Unassembled WGS sequence"/>
</dbReference>
<comment type="caution">
    <text evidence="1">The sequence shown here is derived from an EMBL/GenBank/DDBJ whole genome shotgun (WGS) entry which is preliminary data.</text>
</comment>
<protein>
    <recommendedName>
        <fullName evidence="3">Transposase (Putative), gypsy type</fullName>
    </recommendedName>
</protein>
<organism evidence="1 2">
    <name type="scientific">Tanacetum coccineum</name>
    <dbReference type="NCBI Taxonomy" id="301880"/>
    <lineage>
        <taxon>Eukaryota</taxon>
        <taxon>Viridiplantae</taxon>
        <taxon>Streptophyta</taxon>
        <taxon>Embryophyta</taxon>
        <taxon>Tracheophyta</taxon>
        <taxon>Spermatophyta</taxon>
        <taxon>Magnoliopsida</taxon>
        <taxon>eudicotyledons</taxon>
        <taxon>Gunneridae</taxon>
        <taxon>Pentapetalae</taxon>
        <taxon>asterids</taxon>
        <taxon>campanulids</taxon>
        <taxon>Asterales</taxon>
        <taxon>Asteraceae</taxon>
        <taxon>Asteroideae</taxon>
        <taxon>Anthemideae</taxon>
        <taxon>Anthemidinae</taxon>
        <taxon>Tanacetum</taxon>
    </lineage>
</organism>
<sequence length="265" mass="29629">MGLEAGSTFTLVAQETSTGAKSVSALDPLSYARLPPHFEEEEIKKLDEEIKSLRTVETEVHGLHNRTQNLETLLKAEVDMKKVAKDKNADLAKELESLLAQCKVEQQCAEIDARLDALSIDFDKELYPHMLTAIAGHRWVIMHGLRLAVMKYVESTELRQVFADIVSIGIVKGSEGFEIPASRSAREDAPQWICELRPSSSQLKIIVYPKVHDPKDPWSIKEEILLEDVIATNISCPKEKKKCRVVCRTHSVGSVHHARSEGIPV</sequence>
<evidence type="ECO:0000313" key="2">
    <source>
        <dbReference type="Proteomes" id="UP001151760"/>
    </source>
</evidence>
<gene>
    <name evidence="1" type="ORF">Tco_0861449</name>
</gene>
<evidence type="ECO:0008006" key="3">
    <source>
        <dbReference type="Google" id="ProtNLM"/>
    </source>
</evidence>
<name>A0ABQ5BKS1_9ASTR</name>
<reference evidence="1" key="2">
    <citation type="submission" date="2022-01" db="EMBL/GenBank/DDBJ databases">
        <authorList>
            <person name="Yamashiro T."/>
            <person name="Shiraishi A."/>
            <person name="Satake H."/>
            <person name="Nakayama K."/>
        </authorList>
    </citation>
    <scope>NUCLEOTIDE SEQUENCE</scope>
</reference>
<accession>A0ABQ5BKS1</accession>